<sequence length="77" mass="8435">MPSVEDQDVDAQPRGTGLDGVELEDASDGFAHYVHQIGGVVEHHRHAIVLQATWHRVSCGRAHLFVVSSRSCARFAD</sequence>
<dbReference type="Proteomes" id="UP000317650">
    <property type="component" value="Chromosome 1"/>
</dbReference>
<proteinExistence type="predicted"/>
<accession>A0A4S8JIU0</accession>
<evidence type="ECO:0000313" key="2">
    <source>
        <dbReference type="EMBL" id="THU61988.1"/>
    </source>
</evidence>
<keyword evidence="3" id="KW-1185">Reference proteome</keyword>
<dbReference type="EMBL" id="PYDT01000004">
    <property type="protein sequence ID" value="THU61988.1"/>
    <property type="molecule type" value="Genomic_DNA"/>
</dbReference>
<name>A0A4S8JIU0_MUSBA</name>
<evidence type="ECO:0000313" key="3">
    <source>
        <dbReference type="Proteomes" id="UP000317650"/>
    </source>
</evidence>
<reference evidence="2 3" key="1">
    <citation type="journal article" date="2019" name="Nat. Plants">
        <title>Genome sequencing of Musa balbisiana reveals subgenome evolution and function divergence in polyploid bananas.</title>
        <authorList>
            <person name="Yao X."/>
        </authorList>
    </citation>
    <scope>NUCLEOTIDE SEQUENCE [LARGE SCALE GENOMIC DNA]</scope>
    <source>
        <strain evidence="3">cv. DH-PKW</strain>
        <tissue evidence="2">Leaves</tissue>
    </source>
</reference>
<protein>
    <submittedName>
        <fullName evidence="2">Uncharacterized protein</fullName>
    </submittedName>
</protein>
<comment type="caution">
    <text evidence="2">The sequence shown here is derived from an EMBL/GenBank/DDBJ whole genome shotgun (WGS) entry which is preliminary data.</text>
</comment>
<feature type="region of interest" description="Disordered" evidence="1">
    <location>
        <begin position="1"/>
        <end position="21"/>
    </location>
</feature>
<dbReference type="AlphaFoldDB" id="A0A4S8JIU0"/>
<evidence type="ECO:0000256" key="1">
    <source>
        <dbReference type="SAM" id="MobiDB-lite"/>
    </source>
</evidence>
<organism evidence="2 3">
    <name type="scientific">Musa balbisiana</name>
    <name type="common">Banana</name>
    <dbReference type="NCBI Taxonomy" id="52838"/>
    <lineage>
        <taxon>Eukaryota</taxon>
        <taxon>Viridiplantae</taxon>
        <taxon>Streptophyta</taxon>
        <taxon>Embryophyta</taxon>
        <taxon>Tracheophyta</taxon>
        <taxon>Spermatophyta</taxon>
        <taxon>Magnoliopsida</taxon>
        <taxon>Liliopsida</taxon>
        <taxon>Zingiberales</taxon>
        <taxon>Musaceae</taxon>
        <taxon>Musa</taxon>
    </lineage>
</organism>
<gene>
    <name evidence="2" type="ORF">C4D60_Mb01t00400</name>
</gene>